<dbReference type="Pfam" id="PF09375">
    <property type="entry name" value="Peptidase_M75"/>
    <property type="match status" value="1"/>
</dbReference>
<name>A0ABY7VY78_9BACT</name>
<evidence type="ECO:0000256" key="1">
    <source>
        <dbReference type="ARBA" id="ARBA00004196"/>
    </source>
</evidence>
<evidence type="ECO:0000256" key="3">
    <source>
        <dbReference type="SAM" id="SignalP"/>
    </source>
</evidence>
<comment type="subcellular location">
    <subcellularLocation>
        <location evidence="1">Cell envelope</location>
    </subcellularLocation>
</comment>
<evidence type="ECO:0000256" key="2">
    <source>
        <dbReference type="ARBA" id="ARBA00022729"/>
    </source>
</evidence>
<sequence>MKSLVLQFSFLLSINLVASAHDHTESVAQNHAQVVYLSYMDTLQDAQNLQKQINQFSEKPSEASLEQAKKAWLQSRESYGQTEAFRFYDGPIDFANEKTGEEGPEGELNAWPVNEAFMDYVKGAPTSGIINSDKEITLELINSSNIKNDEADVTTGYHAIEFLLWGQDLSLESAGIRPASDYKKGDKVNERRRLYLNLITQKLISDLQYLVTEWTPKKDNFRKSFEKQSDEETLSLLLTSLATLSAFEMGSERMGTALDSGDQEDEHSCFSDNTHRDFITNQVGMMNVYFGNYGSYHGKSPKEILAKKDEKLANKITKALKKTADALVLIPAPIDRVLASEKGSEAREIMEAAISALNEQAELFVEAGKVLKVDVKIIAE</sequence>
<reference evidence="5 6" key="1">
    <citation type="submission" date="2023-02" db="EMBL/GenBank/DDBJ databases">
        <title>Genome sequence of Lentisphaera profundi SAORIC-696.</title>
        <authorList>
            <person name="Kim e."/>
            <person name="Cho J.-C."/>
            <person name="Choi A."/>
            <person name="Kang I."/>
        </authorList>
    </citation>
    <scope>NUCLEOTIDE SEQUENCE [LARGE SCALE GENOMIC DNA]</scope>
    <source>
        <strain evidence="5 6">SAORIC-696</strain>
    </source>
</reference>
<evidence type="ECO:0000313" key="5">
    <source>
        <dbReference type="EMBL" id="WDE99231.1"/>
    </source>
</evidence>
<feature type="signal peptide" evidence="3">
    <location>
        <begin position="1"/>
        <end position="20"/>
    </location>
</feature>
<keyword evidence="2 3" id="KW-0732">Signal</keyword>
<dbReference type="InterPro" id="IPR018976">
    <property type="entry name" value="Imelysin-like"/>
</dbReference>
<feature type="chain" id="PRO_5046919865" evidence="3">
    <location>
        <begin position="21"/>
        <end position="380"/>
    </location>
</feature>
<organism evidence="5 6">
    <name type="scientific">Lentisphaera profundi</name>
    <dbReference type="NCBI Taxonomy" id="1658616"/>
    <lineage>
        <taxon>Bacteria</taxon>
        <taxon>Pseudomonadati</taxon>
        <taxon>Lentisphaerota</taxon>
        <taxon>Lentisphaeria</taxon>
        <taxon>Lentisphaerales</taxon>
        <taxon>Lentisphaeraceae</taxon>
        <taxon>Lentisphaera</taxon>
    </lineage>
</organism>
<dbReference type="RefSeq" id="WP_274154091.1">
    <property type="nucleotide sequence ID" value="NZ_CP117812.1"/>
</dbReference>
<evidence type="ECO:0000259" key="4">
    <source>
        <dbReference type="Pfam" id="PF09375"/>
    </source>
</evidence>
<evidence type="ECO:0000313" key="6">
    <source>
        <dbReference type="Proteomes" id="UP001214250"/>
    </source>
</evidence>
<dbReference type="EMBL" id="CP117812">
    <property type="protein sequence ID" value="WDE99231.1"/>
    <property type="molecule type" value="Genomic_DNA"/>
</dbReference>
<accession>A0ABY7VY78</accession>
<proteinExistence type="predicted"/>
<dbReference type="InterPro" id="IPR038352">
    <property type="entry name" value="Imelysin_sf"/>
</dbReference>
<protein>
    <submittedName>
        <fullName evidence="5">Imelysin family protein</fullName>
    </submittedName>
</protein>
<keyword evidence="6" id="KW-1185">Reference proteome</keyword>
<dbReference type="Gene3D" id="1.20.1420.20">
    <property type="entry name" value="M75 peptidase, HXXE motif"/>
    <property type="match status" value="1"/>
</dbReference>
<dbReference type="Proteomes" id="UP001214250">
    <property type="component" value="Chromosome 2"/>
</dbReference>
<feature type="domain" description="Imelysin-like" evidence="4">
    <location>
        <begin position="38"/>
        <end position="362"/>
    </location>
</feature>
<gene>
    <name evidence="5" type="ORF">PQO03_15455</name>
</gene>
<dbReference type="CDD" id="cd14657">
    <property type="entry name" value="Imelysin_IrpA-like"/>
    <property type="match status" value="1"/>
</dbReference>